<dbReference type="GO" id="GO:0003700">
    <property type="term" value="F:DNA-binding transcription factor activity"/>
    <property type="evidence" value="ECO:0007669"/>
    <property type="project" value="InterPro"/>
</dbReference>
<dbReference type="InterPro" id="IPR003657">
    <property type="entry name" value="WRKY_dom"/>
</dbReference>
<organism evidence="8 9">
    <name type="scientific">Dorcoceras hygrometricum</name>
    <dbReference type="NCBI Taxonomy" id="472368"/>
    <lineage>
        <taxon>Eukaryota</taxon>
        <taxon>Viridiplantae</taxon>
        <taxon>Streptophyta</taxon>
        <taxon>Embryophyta</taxon>
        <taxon>Tracheophyta</taxon>
        <taxon>Spermatophyta</taxon>
        <taxon>Magnoliopsida</taxon>
        <taxon>eudicotyledons</taxon>
        <taxon>Gunneridae</taxon>
        <taxon>Pentapetalae</taxon>
        <taxon>asterids</taxon>
        <taxon>lamiids</taxon>
        <taxon>Lamiales</taxon>
        <taxon>Gesneriaceae</taxon>
        <taxon>Didymocarpoideae</taxon>
        <taxon>Trichosporeae</taxon>
        <taxon>Loxocarpinae</taxon>
        <taxon>Dorcoceras</taxon>
    </lineage>
</organism>
<evidence type="ECO:0000256" key="1">
    <source>
        <dbReference type="ARBA" id="ARBA00004123"/>
    </source>
</evidence>
<keyword evidence="2" id="KW-0805">Transcription regulation</keyword>
<sequence length="281" mass="31601">MMNLSEDLRARIMEAAITELSKGKECAIQLQTLLQQPPEDGGLASLDQLILQISRSFANTISELRSGQIAATGGGDGRLSLSSDIGGKRKEAAGPSRRGRYRRRKTTDSWTTLSEMMEDGHAWRKYGQKIIQNFDHPRCYFRCTHKYQGCKATKQVQIIKQNPTLFQTTYFHQHTCKDSLHLAAQLDSDPVDCNLISFQENIVPLEDHSPNPINVPSPQSEYFTSNSTSDPWKDIFDLDPAGDHKHEWGSLSGSYGEEVVSGYFQSFDHLGEMESFSFDES</sequence>
<protein>
    <submittedName>
        <fullName evidence="8">Putative WRKY transcription factor 70</fullName>
    </submittedName>
</protein>
<evidence type="ECO:0000259" key="7">
    <source>
        <dbReference type="PROSITE" id="PS50811"/>
    </source>
</evidence>
<accession>A0A2Z7CC16</accession>
<dbReference type="Pfam" id="PF03106">
    <property type="entry name" value="WRKY"/>
    <property type="match status" value="1"/>
</dbReference>
<dbReference type="SMART" id="SM00774">
    <property type="entry name" value="WRKY"/>
    <property type="match status" value="1"/>
</dbReference>
<keyword evidence="3" id="KW-0238">DNA-binding</keyword>
<comment type="subcellular location">
    <subcellularLocation>
        <location evidence="1">Nucleus</location>
    </subcellularLocation>
</comment>
<dbReference type="SUPFAM" id="SSF118290">
    <property type="entry name" value="WRKY DNA-binding domain"/>
    <property type="match status" value="1"/>
</dbReference>
<evidence type="ECO:0000256" key="2">
    <source>
        <dbReference type="ARBA" id="ARBA00023015"/>
    </source>
</evidence>
<dbReference type="GO" id="GO:0005634">
    <property type="term" value="C:nucleus"/>
    <property type="evidence" value="ECO:0007669"/>
    <property type="project" value="UniProtKB-SubCell"/>
</dbReference>
<evidence type="ECO:0000313" key="8">
    <source>
        <dbReference type="EMBL" id="KZV44611.1"/>
    </source>
</evidence>
<dbReference type="InterPro" id="IPR036576">
    <property type="entry name" value="WRKY_dom_sf"/>
</dbReference>
<dbReference type="PROSITE" id="PS50811">
    <property type="entry name" value="WRKY"/>
    <property type="match status" value="1"/>
</dbReference>
<feature type="region of interest" description="Disordered" evidence="6">
    <location>
        <begin position="75"/>
        <end position="106"/>
    </location>
</feature>
<gene>
    <name evidence="8" type="ORF">F511_36698</name>
</gene>
<name>A0A2Z7CC16_9LAMI</name>
<dbReference type="Proteomes" id="UP000250235">
    <property type="component" value="Unassembled WGS sequence"/>
</dbReference>
<evidence type="ECO:0000256" key="4">
    <source>
        <dbReference type="ARBA" id="ARBA00023163"/>
    </source>
</evidence>
<dbReference type="PANTHER" id="PTHR31282">
    <property type="entry name" value="WRKY TRANSCRIPTION FACTOR 21-RELATED"/>
    <property type="match status" value="1"/>
</dbReference>
<dbReference type="OrthoDB" id="2021064at2759"/>
<dbReference type="InterPro" id="IPR044810">
    <property type="entry name" value="WRKY_plant"/>
</dbReference>
<evidence type="ECO:0000313" key="9">
    <source>
        <dbReference type="Proteomes" id="UP000250235"/>
    </source>
</evidence>
<keyword evidence="5" id="KW-0539">Nucleus</keyword>
<dbReference type="AlphaFoldDB" id="A0A2Z7CC16"/>
<feature type="domain" description="WRKY" evidence="7">
    <location>
        <begin position="112"/>
        <end position="174"/>
    </location>
</feature>
<keyword evidence="4" id="KW-0804">Transcription</keyword>
<reference evidence="8 9" key="1">
    <citation type="journal article" date="2015" name="Proc. Natl. Acad. Sci. U.S.A.">
        <title>The resurrection genome of Boea hygrometrica: A blueprint for survival of dehydration.</title>
        <authorList>
            <person name="Xiao L."/>
            <person name="Yang G."/>
            <person name="Zhang L."/>
            <person name="Yang X."/>
            <person name="Zhao S."/>
            <person name="Ji Z."/>
            <person name="Zhou Q."/>
            <person name="Hu M."/>
            <person name="Wang Y."/>
            <person name="Chen M."/>
            <person name="Xu Y."/>
            <person name="Jin H."/>
            <person name="Xiao X."/>
            <person name="Hu G."/>
            <person name="Bao F."/>
            <person name="Hu Y."/>
            <person name="Wan P."/>
            <person name="Li L."/>
            <person name="Deng X."/>
            <person name="Kuang T."/>
            <person name="Xiang C."/>
            <person name="Zhu J.K."/>
            <person name="Oliver M.J."/>
            <person name="He Y."/>
        </authorList>
    </citation>
    <scope>NUCLEOTIDE SEQUENCE [LARGE SCALE GENOMIC DNA]</scope>
    <source>
        <strain evidence="9">cv. XS01</strain>
    </source>
</reference>
<proteinExistence type="predicted"/>
<evidence type="ECO:0000256" key="5">
    <source>
        <dbReference type="ARBA" id="ARBA00023242"/>
    </source>
</evidence>
<evidence type="ECO:0000256" key="6">
    <source>
        <dbReference type="SAM" id="MobiDB-lite"/>
    </source>
</evidence>
<evidence type="ECO:0000256" key="3">
    <source>
        <dbReference type="ARBA" id="ARBA00023125"/>
    </source>
</evidence>
<keyword evidence="9" id="KW-1185">Reference proteome</keyword>
<dbReference type="EMBL" id="KQ996630">
    <property type="protein sequence ID" value="KZV44611.1"/>
    <property type="molecule type" value="Genomic_DNA"/>
</dbReference>
<dbReference type="GO" id="GO:0043565">
    <property type="term" value="F:sequence-specific DNA binding"/>
    <property type="evidence" value="ECO:0007669"/>
    <property type="project" value="InterPro"/>
</dbReference>
<dbReference type="Gene3D" id="2.20.25.80">
    <property type="entry name" value="WRKY domain"/>
    <property type="match status" value="1"/>
</dbReference>